<accession>A0A9D2SHC3</accession>
<proteinExistence type="predicted"/>
<evidence type="ECO:0000313" key="1">
    <source>
        <dbReference type="EMBL" id="HJC05437.1"/>
    </source>
</evidence>
<comment type="caution">
    <text evidence="1">The sequence shown here is derived from an EMBL/GenBank/DDBJ whole genome shotgun (WGS) entry which is preliminary data.</text>
</comment>
<reference evidence="1" key="1">
    <citation type="journal article" date="2021" name="PeerJ">
        <title>Extensive microbial diversity within the chicken gut microbiome revealed by metagenomics and culture.</title>
        <authorList>
            <person name="Gilroy R."/>
            <person name="Ravi A."/>
            <person name="Getino M."/>
            <person name="Pursley I."/>
            <person name="Horton D.L."/>
            <person name="Alikhan N.F."/>
            <person name="Baker D."/>
            <person name="Gharbi K."/>
            <person name="Hall N."/>
            <person name="Watson M."/>
            <person name="Adriaenssens E.M."/>
            <person name="Foster-Nyarko E."/>
            <person name="Jarju S."/>
            <person name="Secka A."/>
            <person name="Antonio M."/>
            <person name="Oren A."/>
            <person name="Chaudhuri R.R."/>
            <person name="La Ragione R."/>
            <person name="Hildebrand F."/>
            <person name="Pallen M.J."/>
        </authorList>
    </citation>
    <scope>NUCLEOTIDE SEQUENCE</scope>
    <source>
        <strain evidence="1">CHK180-15479</strain>
    </source>
</reference>
<protein>
    <submittedName>
        <fullName evidence="1">Uncharacterized protein</fullName>
    </submittedName>
</protein>
<dbReference type="Proteomes" id="UP000823910">
    <property type="component" value="Unassembled WGS sequence"/>
</dbReference>
<name>A0A9D2SHC3_9FIRM</name>
<evidence type="ECO:0000313" key="2">
    <source>
        <dbReference type="Proteomes" id="UP000823910"/>
    </source>
</evidence>
<dbReference type="EMBL" id="DWWT01000018">
    <property type="protein sequence ID" value="HJC05437.1"/>
    <property type="molecule type" value="Genomic_DNA"/>
</dbReference>
<dbReference type="AlphaFoldDB" id="A0A9D2SHC3"/>
<reference evidence="1" key="2">
    <citation type="submission" date="2021-04" db="EMBL/GenBank/DDBJ databases">
        <authorList>
            <person name="Gilroy R."/>
        </authorList>
    </citation>
    <scope>NUCLEOTIDE SEQUENCE</scope>
    <source>
        <strain evidence="1">CHK180-15479</strain>
    </source>
</reference>
<gene>
    <name evidence="1" type="ORF">H9704_04695</name>
</gene>
<sequence>MVYFVSDERKEGGFLQTLRGRVLRLEGWKREIVFVSGERVGIEAILQIAMLDNPPDGNPPLP</sequence>
<organism evidence="1 2">
    <name type="scientific">Candidatus Enterocloster excrementipullorum</name>
    <dbReference type="NCBI Taxonomy" id="2838559"/>
    <lineage>
        <taxon>Bacteria</taxon>
        <taxon>Bacillati</taxon>
        <taxon>Bacillota</taxon>
        <taxon>Clostridia</taxon>
        <taxon>Lachnospirales</taxon>
        <taxon>Lachnospiraceae</taxon>
        <taxon>Enterocloster</taxon>
    </lineage>
</organism>